<name>A0A3R7LLS8_9TRYP</name>
<gene>
    <name evidence="3" type="ORF">Tco025E_05081</name>
</gene>
<feature type="coiled-coil region" evidence="1">
    <location>
        <begin position="98"/>
        <end position="146"/>
    </location>
</feature>
<dbReference type="OrthoDB" id="10506901at2759"/>
<reference evidence="3 4" key="1">
    <citation type="journal article" date="2018" name="BMC Genomics">
        <title>Genomic comparison of Trypanosoma conorhini and Trypanosoma rangeli to Trypanosoma cruzi strains of high and low virulence.</title>
        <authorList>
            <person name="Bradwell K.R."/>
            <person name="Koparde V.N."/>
            <person name="Matveyev A.V."/>
            <person name="Serrano M.G."/>
            <person name="Alves J.M."/>
            <person name="Parikh H."/>
            <person name="Huang B."/>
            <person name="Lee V."/>
            <person name="Espinosa-Alvarez O."/>
            <person name="Ortiz P.A."/>
            <person name="Costa-Martins A.G."/>
            <person name="Teixeira M.M."/>
            <person name="Buck G.A."/>
        </authorList>
    </citation>
    <scope>NUCLEOTIDE SEQUENCE [LARGE SCALE GENOMIC DNA]</scope>
    <source>
        <strain evidence="3 4">025E</strain>
    </source>
</reference>
<dbReference type="RefSeq" id="XP_029227975.1">
    <property type="nucleotide sequence ID" value="XM_029371984.1"/>
</dbReference>
<evidence type="ECO:0000313" key="3">
    <source>
        <dbReference type="EMBL" id="RNF16926.1"/>
    </source>
</evidence>
<organism evidence="3 4">
    <name type="scientific">Trypanosoma conorhini</name>
    <dbReference type="NCBI Taxonomy" id="83891"/>
    <lineage>
        <taxon>Eukaryota</taxon>
        <taxon>Discoba</taxon>
        <taxon>Euglenozoa</taxon>
        <taxon>Kinetoplastea</taxon>
        <taxon>Metakinetoplastina</taxon>
        <taxon>Trypanosomatida</taxon>
        <taxon>Trypanosomatidae</taxon>
        <taxon>Trypanosoma</taxon>
    </lineage>
</organism>
<dbReference type="Proteomes" id="UP000284403">
    <property type="component" value="Unassembled WGS sequence"/>
</dbReference>
<feature type="region of interest" description="Disordered" evidence="2">
    <location>
        <begin position="513"/>
        <end position="542"/>
    </location>
</feature>
<evidence type="ECO:0000256" key="1">
    <source>
        <dbReference type="SAM" id="Coils"/>
    </source>
</evidence>
<keyword evidence="1" id="KW-0175">Coiled coil</keyword>
<evidence type="ECO:0000256" key="2">
    <source>
        <dbReference type="SAM" id="MobiDB-lite"/>
    </source>
</evidence>
<accession>A0A3R7LLS8</accession>
<sequence>MDESGSTGSLRRASDNTKRGRLANMLSRIIGLEEREARRDKHLESICCAPCHWNQESQLGASPEASGELLVDKQHTCLDGKKENGGAETHAGPRTGILWALAKRLEYLEEQLARETQERATLQLTVESLQRQLQELREERHSQHQRHAAIGNTMVEMQLGALGCQIRPVVDLRVSEWGENVLSRVNAMVRGLRRMEAGEFVVKPPPQASPLGSFHSQRAAALLDKQNHHHSGGSCHGGNTGGRNYHASITALPPKGRCTVVGNFVPPRSQDEKLVLFGRKNLLVSNSPDTLPLPSICSNSITTLHPGGILLKQSGNAPHPEGIVAKRSVFNPLMRGMSVSFSDVPDYPYPDCSSFRKKCSLDFVRGGVPKGAKGGCVSGTKTIGASRPFLKLPPDLRSRKRGERALPPSTVFVPSTQQTAADENFLLGSTATSDQQANLHVSNTNNKRQLPPPLDKDALASVQNEIMRLQLRKLEAQLASAAPDAAAVASGNSSVPNLALSANSSLKAAKPLATLTEAPAPPSLQLPKSTLFPSNAPPKGRQ</sequence>
<comment type="caution">
    <text evidence="3">The sequence shown here is derived from an EMBL/GenBank/DDBJ whole genome shotgun (WGS) entry which is preliminary data.</text>
</comment>
<protein>
    <submittedName>
        <fullName evidence="3">Uncharacterized protein</fullName>
    </submittedName>
</protein>
<dbReference type="AlphaFoldDB" id="A0A3R7LLS8"/>
<proteinExistence type="predicted"/>
<dbReference type="GeneID" id="40318692"/>
<evidence type="ECO:0000313" key="4">
    <source>
        <dbReference type="Proteomes" id="UP000284403"/>
    </source>
</evidence>
<dbReference type="EMBL" id="MKKU01000278">
    <property type="protein sequence ID" value="RNF16926.1"/>
    <property type="molecule type" value="Genomic_DNA"/>
</dbReference>
<keyword evidence="4" id="KW-1185">Reference proteome</keyword>